<feature type="active site" description="Nucleophile" evidence="4">
    <location>
        <position position="246"/>
    </location>
</feature>
<dbReference type="SUPFAM" id="SSF51445">
    <property type="entry name" value="(Trans)glycosidases"/>
    <property type="match status" value="1"/>
</dbReference>
<sequence>MPSRIAVLAAASSLCLTLFANHAMAQAIPPPANGAYFGAWVNPNGDVSQVPQATKALEVAIGRTLALHMHYYPWRSSTSATTPSFPDAAMQDDVANGRTPVITWHCGNTDDNVTAGLDDTLIKNTADAIKAFGHPVFIRWYWEMNLPQANHQNCLGTSGAAGYINAWRHIHEIFVDEQVTNVTWLWNPNRGDNTSEDPMPYYPGDDVVDWIGVDGYDKQNTNDFGPIFSPFYSEFASKGKPILIGETGECPAEQTTYLGLAQAEIEGKPNPNGYHFPLVKGFMYFDAAGNYTTCQWILGTGTGGGVDAFGAMGADSYFNAFPPAH</sequence>
<proteinExistence type="inferred from homology"/>
<dbReference type="InterPro" id="IPR022790">
    <property type="entry name" value="GH26_dom"/>
</dbReference>
<dbReference type="Gene3D" id="3.20.20.80">
    <property type="entry name" value="Glycosidases"/>
    <property type="match status" value="1"/>
</dbReference>
<dbReference type="PANTHER" id="PTHR40079:SF4">
    <property type="entry name" value="GH26 DOMAIN-CONTAINING PROTEIN-RELATED"/>
    <property type="match status" value="1"/>
</dbReference>
<feature type="active site" description="Proton donor" evidence="4">
    <location>
        <position position="143"/>
    </location>
</feature>
<comment type="similarity">
    <text evidence="1 4">Belongs to the glycosyl hydrolase 26 family.</text>
</comment>
<dbReference type="InterPro" id="IPR000805">
    <property type="entry name" value="Glyco_hydro_26"/>
</dbReference>
<dbReference type="PANTHER" id="PTHR40079">
    <property type="entry name" value="MANNAN ENDO-1,4-BETA-MANNOSIDASE E-RELATED"/>
    <property type="match status" value="1"/>
</dbReference>
<evidence type="ECO:0000256" key="1">
    <source>
        <dbReference type="ARBA" id="ARBA00007754"/>
    </source>
</evidence>
<dbReference type="RefSeq" id="WP_284319193.1">
    <property type="nucleotide sequence ID" value="NZ_BSOB01000004.1"/>
</dbReference>
<protein>
    <recommendedName>
        <fullName evidence="6">GH26 domain-containing protein</fullName>
    </recommendedName>
</protein>
<accession>A0ABQ5XKA8</accession>
<keyword evidence="5" id="KW-0732">Signal</keyword>
<evidence type="ECO:0000256" key="4">
    <source>
        <dbReference type="PROSITE-ProRule" id="PRU01100"/>
    </source>
</evidence>
<evidence type="ECO:0000256" key="3">
    <source>
        <dbReference type="ARBA" id="ARBA00023295"/>
    </source>
</evidence>
<evidence type="ECO:0000256" key="2">
    <source>
        <dbReference type="ARBA" id="ARBA00022801"/>
    </source>
</evidence>
<keyword evidence="3 4" id="KW-0326">Glycosidase</keyword>
<dbReference type="InterPro" id="IPR017853">
    <property type="entry name" value="GH"/>
</dbReference>
<dbReference type="Pfam" id="PF02156">
    <property type="entry name" value="Glyco_hydro_26"/>
    <property type="match status" value="1"/>
</dbReference>
<evidence type="ECO:0000313" key="7">
    <source>
        <dbReference type="EMBL" id="GLQ91427.1"/>
    </source>
</evidence>
<name>A0ABQ5XKA8_9GAMM</name>
<evidence type="ECO:0000256" key="5">
    <source>
        <dbReference type="SAM" id="SignalP"/>
    </source>
</evidence>
<comment type="caution">
    <text evidence="7">The sequence shown here is derived from an EMBL/GenBank/DDBJ whole genome shotgun (WGS) entry which is preliminary data.</text>
</comment>
<keyword evidence="2 4" id="KW-0378">Hydrolase</keyword>
<dbReference type="EMBL" id="BSOB01000004">
    <property type="protein sequence ID" value="GLQ91427.1"/>
    <property type="molecule type" value="Genomic_DNA"/>
</dbReference>
<dbReference type="PROSITE" id="PS51764">
    <property type="entry name" value="GH26"/>
    <property type="match status" value="1"/>
</dbReference>
<keyword evidence="8" id="KW-1185">Reference proteome</keyword>
<evidence type="ECO:0000313" key="8">
    <source>
        <dbReference type="Proteomes" id="UP001156670"/>
    </source>
</evidence>
<feature type="domain" description="GH26" evidence="6">
    <location>
        <begin position="9"/>
        <end position="321"/>
    </location>
</feature>
<reference evidence="8" key="1">
    <citation type="journal article" date="2019" name="Int. J. Syst. Evol. Microbiol.">
        <title>The Global Catalogue of Microorganisms (GCM) 10K type strain sequencing project: providing services to taxonomists for standard genome sequencing and annotation.</title>
        <authorList>
            <consortium name="The Broad Institute Genomics Platform"/>
            <consortium name="The Broad Institute Genome Sequencing Center for Infectious Disease"/>
            <person name="Wu L."/>
            <person name="Ma J."/>
        </authorList>
    </citation>
    <scope>NUCLEOTIDE SEQUENCE [LARGE SCALE GENOMIC DNA]</scope>
    <source>
        <strain evidence="8">NBRC 111980</strain>
    </source>
</reference>
<feature type="chain" id="PRO_5047204679" description="GH26 domain-containing protein" evidence="5">
    <location>
        <begin position="26"/>
        <end position="325"/>
    </location>
</feature>
<gene>
    <name evidence="7" type="ORF">GCM10007901_03770</name>
</gene>
<evidence type="ECO:0000259" key="6">
    <source>
        <dbReference type="PROSITE" id="PS51764"/>
    </source>
</evidence>
<dbReference type="Proteomes" id="UP001156670">
    <property type="component" value="Unassembled WGS sequence"/>
</dbReference>
<organism evidence="7 8">
    <name type="scientific">Dyella acidisoli</name>
    <dbReference type="NCBI Taxonomy" id="1867834"/>
    <lineage>
        <taxon>Bacteria</taxon>
        <taxon>Pseudomonadati</taxon>
        <taxon>Pseudomonadota</taxon>
        <taxon>Gammaproteobacteria</taxon>
        <taxon>Lysobacterales</taxon>
        <taxon>Rhodanobacteraceae</taxon>
        <taxon>Dyella</taxon>
    </lineage>
</organism>
<feature type="signal peptide" evidence="5">
    <location>
        <begin position="1"/>
        <end position="25"/>
    </location>
</feature>